<reference evidence="1" key="1">
    <citation type="submission" date="2021-02" db="EMBL/GenBank/DDBJ databases">
        <authorList>
            <person name="Dougan E. K."/>
            <person name="Rhodes N."/>
            <person name="Thang M."/>
            <person name="Chan C."/>
        </authorList>
    </citation>
    <scope>NUCLEOTIDE SEQUENCE</scope>
</reference>
<protein>
    <submittedName>
        <fullName evidence="1">Uncharacterized protein</fullName>
    </submittedName>
</protein>
<organism evidence="1 2">
    <name type="scientific">Symbiodinium pilosum</name>
    <name type="common">Dinoflagellate</name>
    <dbReference type="NCBI Taxonomy" id="2952"/>
    <lineage>
        <taxon>Eukaryota</taxon>
        <taxon>Sar</taxon>
        <taxon>Alveolata</taxon>
        <taxon>Dinophyceae</taxon>
        <taxon>Suessiales</taxon>
        <taxon>Symbiodiniaceae</taxon>
        <taxon>Symbiodinium</taxon>
    </lineage>
</organism>
<name>A0A812TV67_SYMPI</name>
<proteinExistence type="predicted"/>
<evidence type="ECO:0000313" key="2">
    <source>
        <dbReference type="Proteomes" id="UP000649617"/>
    </source>
</evidence>
<dbReference type="Proteomes" id="UP000649617">
    <property type="component" value="Unassembled WGS sequence"/>
</dbReference>
<dbReference type="AlphaFoldDB" id="A0A812TV67"/>
<comment type="caution">
    <text evidence="1">The sequence shown here is derived from an EMBL/GenBank/DDBJ whole genome shotgun (WGS) entry which is preliminary data.</text>
</comment>
<sequence length="160" mass="17691">MTNCDEMAWKAYVLHSSKSTRQFKSGFTKSIVRKRAMVLFVLSDPRLPFGQLRMRSAFDSSNPWLRSAYAALGQGNRVTCLYVGAGSSARSEALLAAEEASLPTVLCNAATAIEVWLSEADLGLVMRFVNRPEVYEMPPGWPYTHQVLENGQTDALPEGE</sequence>
<dbReference type="EMBL" id="CAJNIZ010032735">
    <property type="protein sequence ID" value="CAE7539484.1"/>
    <property type="molecule type" value="Genomic_DNA"/>
</dbReference>
<evidence type="ECO:0000313" key="1">
    <source>
        <dbReference type="EMBL" id="CAE7539484.1"/>
    </source>
</evidence>
<gene>
    <name evidence="1" type="ORF">SPIL2461_LOCUS14273</name>
</gene>
<feature type="non-terminal residue" evidence="1">
    <location>
        <position position="160"/>
    </location>
</feature>
<dbReference type="OrthoDB" id="424589at2759"/>
<keyword evidence="2" id="KW-1185">Reference proteome</keyword>
<accession>A0A812TV67</accession>